<reference evidence="2" key="1">
    <citation type="submission" date="2021-04" db="EMBL/GenBank/DDBJ databases">
        <title>Genome sequence of Woronichinia naegeliana from Washington state freshwater lake bloom.</title>
        <authorList>
            <person name="Dreher T.W."/>
        </authorList>
    </citation>
    <scope>NUCLEOTIDE SEQUENCE</scope>
    <source>
        <strain evidence="2">WA131</strain>
    </source>
</reference>
<gene>
    <name evidence="2" type="ORF">KA717_08235</name>
</gene>
<sequence length="259" mass="26736">MKATSKSLAFAVIGTAALLSTFSANAAQAASVSYSANTGDYLETDWTKTLTVNKFDTSLGKLTGITFSLNGNIVGGAGLENRSSSSSAVTAVLSSELKLYNSSVANGAALVVALPTFSKTFNLAKYDKKLDFGGTSGISVNDLSATKSEITSYDASYAYFNDLASLVSGSGQVSFDVDANATSTASGSGNLVSTFNTSAMAAVTVTYTYDVPVPPSNPVPPQGIPEPEVLIGSLVAAFLGFQFRKRYNQVKNGSKVQIG</sequence>
<dbReference type="EMBL" id="CP073041">
    <property type="protein sequence ID" value="UXE62705.1"/>
    <property type="molecule type" value="Genomic_DNA"/>
</dbReference>
<feature type="signal peptide" evidence="1">
    <location>
        <begin position="1"/>
        <end position="26"/>
    </location>
</feature>
<evidence type="ECO:0000256" key="1">
    <source>
        <dbReference type="SAM" id="SignalP"/>
    </source>
</evidence>
<dbReference type="AlphaFoldDB" id="A0A977L1L2"/>
<feature type="chain" id="PRO_5038068074" evidence="1">
    <location>
        <begin position="27"/>
        <end position="259"/>
    </location>
</feature>
<accession>A0A977L1L2</accession>
<dbReference type="KEGG" id="wna:KA717_08235"/>
<dbReference type="NCBIfam" id="NF033208">
    <property type="entry name" value="choice_anch_E"/>
    <property type="match status" value="1"/>
</dbReference>
<evidence type="ECO:0000313" key="2">
    <source>
        <dbReference type="EMBL" id="UXE62705.1"/>
    </source>
</evidence>
<dbReference type="Proteomes" id="UP001065613">
    <property type="component" value="Chromosome"/>
</dbReference>
<protein>
    <submittedName>
        <fullName evidence="2">Choice-of-anchor E domain-containing protein</fullName>
    </submittedName>
</protein>
<keyword evidence="1" id="KW-0732">Signal</keyword>
<organism evidence="2">
    <name type="scientific">Woronichinia naegeliana WA131</name>
    <dbReference type="NCBI Taxonomy" id="2824559"/>
    <lineage>
        <taxon>Bacteria</taxon>
        <taxon>Bacillati</taxon>
        <taxon>Cyanobacteriota</taxon>
        <taxon>Cyanophyceae</taxon>
        <taxon>Synechococcales</taxon>
        <taxon>Coelosphaeriaceae</taxon>
        <taxon>Woronichinia</taxon>
    </lineage>
</organism>
<name>A0A977L1L2_9CYAN</name>
<proteinExistence type="predicted"/>